<dbReference type="PANTHER" id="PTHR13202:SF0">
    <property type="entry name" value="SIGNAL PEPTIDASE COMPLEX SUBUNIT 1"/>
    <property type="match status" value="1"/>
</dbReference>
<dbReference type="InterPro" id="IPR009542">
    <property type="entry name" value="Spc1/SPCS1"/>
</dbReference>
<evidence type="ECO:0000256" key="4">
    <source>
        <dbReference type="ARBA" id="ARBA00022692"/>
    </source>
</evidence>
<dbReference type="Pfam" id="PF06645">
    <property type="entry name" value="SPC12"/>
    <property type="match status" value="1"/>
</dbReference>
<evidence type="ECO:0000256" key="9">
    <source>
        <dbReference type="ARBA" id="ARBA00045204"/>
    </source>
</evidence>
<accession>A0A183IFN9</accession>
<comment type="subcellular location">
    <subcellularLocation>
        <location evidence="1">Endoplasmic reticulum membrane</location>
        <topology evidence="1">Multi-pass membrane protein</topology>
    </subcellularLocation>
</comment>
<dbReference type="Proteomes" id="UP000270296">
    <property type="component" value="Unassembled WGS sequence"/>
</dbReference>
<keyword evidence="4 10" id="KW-0812">Transmembrane</keyword>
<evidence type="ECO:0000313" key="13">
    <source>
        <dbReference type="WBParaSite" id="SBAD_0000255001-mRNA-1"/>
    </source>
</evidence>
<sequence length="98" mass="11242">MSFIIALTKSIPVHVDYEGQRLAERIFQVIITVMAVIGFAAGYIVQRFSWTIYSVLFGFVLSCALILPPWPYLRRHPLQWLKSTEVPSSAESKKRKTK</sequence>
<dbReference type="EMBL" id="UZAM01007224">
    <property type="protein sequence ID" value="VDO97612.1"/>
    <property type="molecule type" value="Genomic_DNA"/>
</dbReference>
<protein>
    <recommendedName>
        <fullName evidence="3">Signal peptidase complex subunit 1</fullName>
    </recommendedName>
    <alternativeName>
        <fullName evidence="8">Microsomal signal peptidase 12 kDa subunit</fullName>
    </alternativeName>
</protein>
<dbReference type="WBParaSite" id="SBAD_0000255001-mRNA-1">
    <property type="protein sequence ID" value="SBAD_0000255001-mRNA-1"/>
    <property type="gene ID" value="SBAD_0000255001"/>
</dbReference>
<comment type="function">
    <text evidence="9">Component of the signal peptidase complex (SPC) which catalyzes the cleavage of N-terminal signal sequences from nascent proteins as they are translocated into the lumen of the endoplasmic reticulum. Dispensable for SPC enzymatic activity.</text>
</comment>
<keyword evidence="12" id="KW-1185">Reference proteome</keyword>
<evidence type="ECO:0000256" key="2">
    <source>
        <dbReference type="ARBA" id="ARBA00005245"/>
    </source>
</evidence>
<organism evidence="13">
    <name type="scientific">Soboliphyme baturini</name>
    <dbReference type="NCBI Taxonomy" id="241478"/>
    <lineage>
        <taxon>Eukaryota</taxon>
        <taxon>Metazoa</taxon>
        <taxon>Ecdysozoa</taxon>
        <taxon>Nematoda</taxon>
        <taxon>Enoplea</taxon>
        <taxon>Dorylaimia</taxon>
        <taxon>Dioctophymatida</taxon>
        <taxon>Dioctophymatoidea</taxon>
        <taxon>Soboliphymatidae</taxon>
        <taxon>Soboliphyme</taxon>
    </lineage>
</organism>
<evidence type="ECO:0000313" key="11">
    <source>
        <dbReference type="EMBL" id="VDO97612.1"/>
    </source>
</evidence>
<keyword evidence="7 10" id="KW-0472">Membrane</keyword>
<gene>
    <name evidence="11" type="ORF">SBAD_LOCUS2433</name>
</gene>
<evidence type="ECO:0000256" key="6">
    <source>
        <dbReference type="ARBA" id="ARBA00022989"/>
    </source>
</evidence>
<feature type="transmembrane region" description="Helical" evidence="10">
    <location>
        <begin position="51"/>
        <end position="73"/>
    </location>
</feature>
<evidence type="ECO:0000313" key="12">
    <source>
        <dbReference type="Proteomes" id="UP000270296"/>
    </source>
</evidence>
<comment type="similarity">
    <text evidence="2">Belongs to the SPCS1 family.</text>
</comment>
<reference evidence="11 12" key="2">
    <citation type="submission" date="2018-11" db="EMBL/GenBank/DDBJ databases">
        <authorList>
            <consortium name="Pathogen Informatics"/>
        </authorList>
    </citation>
    <scope>NUCLEOTIDE SEQUENCE [LARGE SCALE GENOMIC DNA]</scope>
</reference>
<name>A0A183IFN9_9BILA</name>
<keyword evidence="6 10" id="KW-1133">Transmembrane helix</keyword>
<evidence type="ECO:0000256" key="1">
    <source>
        <dbReference type="ARBA" id="ARBA00004477"/>
    </source>
</evidence>
<evidence type="ECO:0000256" key="3">
    <source>
        <dbReference type="ARBA" id="ARBA00017059"/>
    </source>
</evidence>
<dbReference type="AlphaFoldDB" id="A0A183IFN9"/>
<evidence type="ECO:0000256" key="7">
    <source>
        <dbReference type="ARBA" id="ARBA00023136"/>
    </source>
</evidence>
<dbReference type="GO" id="GO:0006465">
    <property type="term" value="P:signal peptide processing"/>
    <property type="evidence" value="ECO:0007669"/>
    <property type="project" value="InterPro"/>
</dbReference>
<evidence type="ECO:0000256" key="10">
    <source>
        <dbReference type="SAM" id="Phobius"/>
    </source>
</evidence>
<evidence type="ECO:0000256" key="8">
    <source>
        <dbReference type="ARBA" id="ARBA00032913"/>
    </source>
</evidence>
<evidence type="ECO:0000256" key="5">
    <source>
        <dbReference type="ARBA" id="ARBA00022824"/>
    </source>
</evidence>
<dbReference type="PANTHER" id="PTHR13202">
    <property type="entry name" value="MICROSOMAL SIGNAL PEPTIDASE 12 KDA SUBUNIT"/>
    <property type="match status" value="1"/>
</dbReference>
<feature type="transmembrane region" description="Helical" evidence="10">
    <location>
        <begin position="26"/>
        <end position="45"/>
    </location>
</feature>
<dbReference type="GO" id="GO:0005787">
    <property type="term" value="C:signal peptidase complex"/>
    <property type="evidence" value="ECO:0007669"/>
    <property type="project" value="InterPro"/>
</dbReference>
<proteinExistence type="inferred from homology"/>
<keyword evidence="5" id="KW-0256">Endoplasmic reticulum</keyword>
<dbReference type="OrthoDB" id="263893at2759"/>
<dbReference type="GO" id="GO:0045047">
    <property type="term" value="P:protein targeting to ER"/>
    <property type="evidence" value="ECO:0007669"/>
    <property type="project" value="TreeGrafter"/>
</dbReference>
<reference evidence="13" key="1">
    <citation type="submission" date="2016-06" db="UniProtKB">
        <authorList>
            <consortium name="WormBaseParasite"/>
        </authorList>
    </citation>
    <scope>IDENTIFICATION</scope>
</reference>